<dbReference type="GO" id="GO:0009252">
    <property type="term" value="P:peptidoglycan biosynthetic process"/>
    <property type="evidence" value="ECO:0007669"/>
    <property type="project" value="UniProtKB-UniRule"/>
</dbReference>
<dbReference type="PANTHER" id="PTHR43584">
    <property type="entry name" value="NUCLEOTIDYL TRANSFERASE"/>
    <property type="match status" value="1"/>
</dbReference>
<evidence type="ECO:0000256" key="8">
    <source>
        <dbReference type="ARBA" id="ARBA00022737"/>
    </source>
</evidence>
<evidence type="ECO:0000256" key="13">
    <source>
        <dbReference type="ARBA" id="ARBA00023315"/>
    </source>
</evidence>
<feature type="binding site" evidence="18">
    <location>
        <position position="403"/>
    </location>
    <ligand>
        <name>acetyl-CoA</name>
        <dbReference type="ChEBI" id="CHEBI:57288"/>
    </ligand>
</feature>
<dbReference type="GO" id="GO:0006048">
    <property type="term" value="P:UDP-N-acetylglucosamine biosynthetic process"/>
    <property type="evidence" value="ECO:0007669"/>
    <property type="project" value="UniProtKB-UniPathway"/>
</dbReference>
<keyword evidence="9 18" id="KW-0460">Magnesium</keyword>
<keyword evidence="7 18" id="KW-0479">Metal-binding</keyword>
<dbReference type="Gene3D" id="2.160.10.10">
    <property type="entry name" value="Hexapeptide repeat proteins"/>
    <property type="match status" value="1"/>
</dbReference>
<evidence type="ECO:0000313" key="20">
    <source>
        <dbReference type="EMBL" id="QKS26224.1"/>
    </source>
</evidence>
<dbReference type="CDD" id="cd02540">
    <property type="entry name" value="GT2_GlmU_N_bac"/>
    <property type="match status" value="1"/>
</dbReference>
<dbReference type="GO" id="GO:0005737">
    <property type="term" value="C:cytoplasm"/>
    <property type="evidence" value="ECO:0007669"/>
    <property type="project" value="UniProtKB-SubCell"/>
</dbReference>
<keyword evidence="21" id="KW-1185">Reference proteome</keyword>
<evidence type="ECO:0000256" key="2">
    <source>
        <dbReference type="ARBA" id="ARBA00007707"/>
    </source>
</evidence>
<dbReference type="InterPro" id="IPR005882">
    <property type="entry name" value="Bifunctional_GlmU"/>
</dbReference>
<dbReference type="NCBIfam" id="TIGR01173">
    <property type="entry name" value="glmU"/>
    <property type="match status" value="1"/>
</dbReference>
<keyword evidence="8 18" id="KW-0677">Repeat</keyword>
<evidence type="ECO:0000259" key="19">
    <source>
        <dbReference type="Pfam" id="PF12804"/>
    </source>
</evidence>
<dbReference type="Proteomes" id="UP000509761">
    <property type="component" value="Chromosome"/>
</dbReference>
<dbReference type="Pfam" id="PF12804">
    <property type="entry name" value="NTP_transf_3"/>
    <property type="match status" value="1"/>
</dbReference>
<dbReference type="SUPFAM" id="SSF53448">
    <property type="entry name" value="Nucleotide-diphospho-sugar transferases"/>
    <property type="match status" value="1"/>
</dbReference>
<dbReference type="HAMAP" id="MF_01631">
    <property type="entry name" value="GlmU"/>
    <property type="match status" value="1"/>
</dbReference>
<feature type="region of interest" description="Linker" evidence="18">
    <location>
        <begin position="228"/>
        <end position="248"/>
    </location>
</feature>
<keyword evidence="4 18" id="KW-0963">Cytoplasm</keyword>
<comment type="similarity">
    <text evidence="2 18">In the C-terminal section; belongs to the transferase hexapeptide repeat family.</text>
</comment>
<dbReference type="Pfam" id="PF00132">
    <property type="entry name" value="Hexapep"/>
    <property type="match status" value="2"/>
</dbReference>
<comment type="catalytic activity">
    <reaction evidence="15 18">
        <text>alpha-D-glucosamine 1-phosphate + acetyl-CoA = N-acetyl-alpha-D-glucosamine 1-phosphate + CoA + H(+)</text>
        <dbReference type="Rhea" id="RHEA:13725"/>
        <dbReference type="ChEBI" id="CHEBI:15378"/>
        <dbReference type="ChEBI" id="CHEBI:57287"/>
        <dbReference type="ChEBI" id="CHEBI:57288"/>
        <dbReference type="ChEBI" id="CHEBI:57776"/>
        <dbReference type="ChEBI" id="CHEBI:58516"/>
        <dbReference type="EC" id="2.3.1.157"/>
    </reaction>
</comment>
<feature type="binding site" evidence="18">
    <location>
        <position position="225"/>
    </location>
    <ligand>
        <name>Mg(2+)</name>
        <dbReference type="ChEBI" id="CHEBI:18420"/>
    </ligand>
</feature>
<dbReference type="InterPro" id="IPR001451">
    <property type="entry name" value="Hexapep"/>
</dbReference>
<feature type="region of interest" description="Pyrophosphorylase" evidence="18">
    <location>
        <begin position="1"/>
        <end position="227"/>
    </location>
</feature>
<name>A0A653LVW2_9GAMM</name>
<keyword evidence="11 18" id="KW-0573">Peptidoglycan synthesis</keyword>
<feature type="active site" description="Proton acceptor" evidence="18">
    <location>
        <position position="361"/>
    </location>
</feature>
<feature type="binding site" evidence="18">
    <location>
        <position position="167"/>
    </location>
    <ligand>
        <name>UDP-N-acetyl-alpha-D-glucosamine</name>
        <dbReference type="ChEBI" id="CHEBI:57705"/>
    </ligand>
</feature>
<comment type="subunit">
    <text evidence="18">Homotrimer.</text>
</comment>
<gene>
    <name evidence="18" type="primary">glmU</name>
    <name evidence="20" type="ORF">FX987_04021</name>
</gene>
<comment type="pathway">
    <text evidence="18">Nucleotide-sugar biosynthesis; UDP-N-acetyl-alpha-D-glucosamine biosynthesis; UDP-N-acetyl-alpha-D-glucosamine from N-acetyl-alpha-D-glucosamine 1-phosphate: step 1/1.</text>
</comment>
<evidence type="ECO:0000256" key="5">
    <source>
        <dbReference type="ARBA" id="ARBA00022679"/>
    </source>
</evidence>
<dbReference type="GO" id="GO:0019134">
    <property type="term" value="F:glucosamine-1-phosphate N-acetyltransferase activity"/>
    <property type="evidence" value="ECO:0007669"/>
    <property type="project" value="UniProtKB-UniRule"/>
</dbReference>
<reference evidence="20 21" key="1">
    <citation type="submission" date="2019-12" db="EMBL/GenBank/DDBJ databases">
        <title>Genome sequencing and assembly of endphytes of Porphyra tenera.</title>
        <authorList>
            <person name="Park J.M."/>
            <person name="Shin R."/>
            <person name="Jo S.H."/>
        </authorList>
    </citation>
    <scope>NUCLEOTIDE SEQUENCE [LARGE SCALE GENOMIC DNA]</scope>
    <source>
        <strain evidence="20 21">GPM3</strain>
    </source>
</reference>
<feature type="binding site" evidence="18">
    <location>
        <begin position="100"/>
        <end position="102"/>
    </location>
    <ligand>
        <name>UDP-N-acetyl-alpha-D-glucosamine</name>
        <dbReference type="ChEBI" id="CHEBI:57705"/>
    </ligand>
</feature>
<feature type="binding site" evidence="18">
    <location>
        <begin position="384"/>
        <end position="385"/>
    </location>
    <ligand>
        <name>acetyl-CoA</name>
        <dbReference type="ChEBI" id="CHEBI:57288"/>
    </ligand>
</feature>
<evidence type="ECO:0000256" key="18">
    <source>
        <dbReference type="HAMAP-Rule" id="MF_01631"/>
    </source>
</evidence>
<feature type="binding site" evidence="18">
    <location>
        <begin position="9"/>
        <end position="12"/>
    </location>
    <ligand>
        <name>UDP-N-acetyl-alpha-D-glucosamine</name>
        <dbReference type="ChEBI" id="CHEBI:57705"/>
    </ligand>
</feature>
<feature type="binding site" evidence="18">
    <location>
        <position position="375"/>
    </location>
    <ligand>
        <name>UDP-N-acetyl-alpha-D-glucosamine</name>
        <dbReference type="ChEBI" id="CHEBI:57705"/>
    </ligand>
</feature>
<proteinExistence type="inferred from homology"/>
<protein>
    <recommendedName>
        <fullName evidence="18">Bifunctional protein GlmU</fullName>
    </recommendedName>
    <domain>
        <recommendedName>
            <fullName evidence="18">UDP-N-acetylglucosamine pyrophosphorylase</fullName>
            <ecNumber evidence="18">2.7.7.23</ecNumber>
        </recommendedName>
        <alternativeName>
            <fullName evidence="18">N-acetylglucosamine-1-phosphate uridyltransferase</fullName>
        </alternativeName>
    </domain>
    <domain>
        <recommendedName>
            <fullName evidence="18">Glucosamine-1-phosphate N-acetyltransferase</fullName>
            <ecNumber evidence="18">2.3.1.157</ecNumber>
        </recommendedName>
    </domain>
</protein>
<dbReference type="GO" id="GO:0000902">
    <property type="term" value="P:cell morphogenesis"/>
    <property type="evidence" value="ECO:0007669"/>
    <property type="project" value="UniProtKB-UniRule"/>
</dbReference>
<evidence type="ECO:0000256" key="7">
    <source>
        <dbReference type="ARBA" id="ARBA00022723"/>
    </source>
</evidence>
<feature type="binding site" evidence="18">
    <location>
        <position position="421"/>
    </location>
    <ligand>
        <name>acetyl-CoA</name>
        <dbReference type="ChEBI" id="CHEBI:57288"/>
    </ligand>
</feature>
<evidence type="ECO:0000256" key="3">
    <source>
        <dbReference type="ARBA" id="ARBA00007947"/>
    </source>
</evidence>
<evidence type="ECO:0000256" key="10">
    <source>
        <dbReference type="ARBA" id="ARBA00022960"/>
    </source>
</evidence>
<comment type="similarity">
    <text evidence="3 18">In the N-terminal section; belongs to the N-acetylglucosamine-1-phosphate uridyltransferase family.</text>
</comment>
<dbReference type="GO" id="GO:0008360">
    <property type="term" value="P:regulation of cell shape"/>
    <property type="evidence" value="ECO:0007669"/>
    <property type="project" value="UniProtKB-KW"/>
</dbReference>
<feature type="binding site" evidence="18">
    <location>
        <position position="364"/>
    </location>
    <ligand>
        <name>UDP-N-acetyl-alpha-D-glucosamine</name>
        <dbReference type="ChEBI" id="CHEBI:57705"/>
    </ligand>
</feature>
<evidence type="ECO:0000256" key="12">
    <source>
        <dbReference type="ARBA" id="ARBA00023268"/>
    </source>
</evidence>
<feature type="binding site" evidence="18">
    <location>
        <position position="23"/>
    </location>
    <ligand>
        <name>UDP-N-acetyl-alpha-D-glucosamine</name>
        <dbReference type="ChEBI" id="CHEBI:57705"/>
    </ligand>
</feature>
<feature type="binding site" evidence="18">
    <location>
        <position position="331"/>
    </location>
    <ligand>
        <name>UDP-N-acetyl-alpha-D-glucosamine</name>
        <dbReference type="ChEBI" id="CHEBI:57705"/>
    </ligand>
</feature>
<dbReference type="InterPro" id="IPR029044">
    <property type="entry name" value="Nucleotide-diphossugar_trans"/>
</dbReference>
<dbReference type="GO" id="GO:0016020">
    <property type="term" value="C:membrane"/>
    <property type="evidence" value="ECO:0007669"/>
    <property type="project" value="GOC"/>
</dbReference>
<evidence type="ECO:0000256" key="15">
    <source>
        <dbReference type="ARBA" id="ARBA00048247"/>
    </source>
</evidence>
<evidence type="ECO:0000256" key="9">
    <source>
        <dbReference type="ARBA" id="ARBA00022842"/>
    </source>
</evidence>
<dbReference type="GO" id="GO:0009245">
    <property type="term" value="P:lipid A biosynthetic process"/>
    <property type="evidence" value="ECO:0007669"/>
    <property type="project" value="UniProtKB-UniRule"/>
</dbReference>
<dbReference type="PANTHER" id="PTHR43584:SF3">
    <property type="entry name" value="BIFUNCTIONAL PROTEIN GLMU"/>
    <property type="match status" value="1"/>
</dbReference>
<evidence type="ECO:0000256" key="1">
    <source>
        <dbReference type="ARBA" id="ARBA00004496"/>
    </source>
</evidence>
<dbReference type="RefSeq" id="WP_022521059.1">
    <property type="nucleotide sequence ID" value="NZ_BAAADW010000001.1"/>
</dbReference>
<feature type="binding site" evidence="18">
    <location>
        <position position="225"/>
    </location>
    <ligand>
        <name>UDP-N-acetyl-alpha-D-glucosamine</name>
        <dbReference type="ChEBI" id="CHEBI:57705"/>
    </ligand>
</feature>
<dbReference type="EC" id="2.3.1.157" evidence="18"/>
<keyword evidence="13 18" id="KW-0012">Acyltransferase</keyword>
<dbReference type="GO" id="GO:0071555">
    <property type="term" value="P:cell wall organization"/>
    <property type="evidence" value="ECO:0007669"/>
    <property type="project" value="UniProtKB-KW"/>
</dbReference>
<organism evidence="20 21">
    <name type="scientific">Vreelandella titanicae</name>
    <dbReference type="NCBI Taxonomy" id="664683"/>
    <lineage>
        <taxon>Bacteria</taxon>
        <taxon>Pseudomonadati</taxon>
        <taxon>Pseudomonadota</taxon>
        <taxon>Gammaproteobacteria</taxon>
        <taxon>Oceanospirillales</taxon>
        <taxon>Halomonadaceae</taxon>
        <taxon>Vreelandella</taxon>
    </lineage>
</organism>
<keyword evidence="6 18" id="KW-0548">Nucleotidyltransferase</keyword>
<comment type="subcellular location">
    <subcellularLocation>
        <location evidence="1 18">Cytoplasm</location>
    </subcellularLocation>
</comment>
<dbReference type="EMBL" id="CP054580">
    <property type="protein sequence ID" value="QKS26224.1"/>
    <property type="molecule type" value="Genomic_DNA"/>
</dbReference>
<comment type="pathway">
    <text evidence="18">Bacterial outer membrane biogenesis; LPS lipid A biosynthesis.</text>
</comment>
<dbReference type="EC" id="2.7.7.23" evidence="18"/>
<keyword evidence="12 18" id="KW-0511">Multifunctional enzyme</keyword>
<feature type="binding site" evidence="18">
    <location>
        <begin position="79"/>
        <end position="80"/>
    </location>
    <ligand>
        <name>UDP-N-acetyl-alpha-D-glucosamine</name>
        <dbReference type="ChEBI" id="CHEBI:57705"/>
    </ligand>
</feature>
<dbReference type="InterPro" id="IPR038009">
    <property type="entry name" value="GlmU_C_LbH"/>
</dbReference>
<evidence type="ECO:0000256" key="4">
    <source>
        <dbReference type="ARBA" id="ARBA00022490"/>
    </source>
</evidence>
<evidence type="ECO:0000256" key="11">
    <source>
        <dbReference type="ARBA" id="ARBA00022984"/>
    </source>
</evidence>
<dbReference type="CDD" id="cd03353">
    <property type="entry name" value="LbH_GlmU_C"/>
    <property type="match status" value="1"/>
</dbReference>
<keyword evidence="10 18" id="KW-0133">Cell shape</keyword>
<keyword evidence="14 18" id="KW-0961">Cell wall biogenesis/degradation</keyword>
<feature type="binding site" evidence="18">
    <location>
        <position position="102"/>
    </location>
    <ligand>
        <name>Mg(2+)</name>
        <dbReference type="ChEBI" id="CHEBI:18420"/>
    </ligand>
</feature>
<evidence type="ECO:0000256" key="17">
    <source>
        <dbReference type="ARBA" id="ARBA00049628"/>
    </source>
</evidence>
<accession>A0A6N0Z2N6</accession>
<evidence type="ECO:0000256" key="6">
    <source>
        <dbReference type="ARBA" id="ARBA00022695"/>
    </source>
</evidence>
<sequence>MQELDIVILAAGKGTRMRSQIPKVLHPLAGKPMVQHVLDTASGLQPDRTHVVIGHGADQLREVLAEKPVKFAVQAEQKGTGHAVAQALEQLGSGKVLILYGDVPLLQRESLSELLAHVDEQHMGLLTVTLADPSGYGRIVRDDAGEAVAIVEQKDASSAELAITECNTGIMAMTSAQLKRWLPQLSAENAQGEYYLTDVIAMAAAEGIKVCTAQPASAVEVEGVNNRAQMARLERVYQRQLADKLMAQGVALADPERLDVRGRLTCGHDVFIDVGCVFEGEVELGEGVRIGPYCVIKNSTIGAESVIEPHSVIDGTVAAGLNQVGPFARLRPGTRLAVKAKVGNFVETKNADVGEGSKINHLSYVGDARLGRDVNVGAGTITCNYDGANKHHTDIGDNAFIGSNTALVAPVSVGKGATIGAGSTIAKDVTDYALAVTRGRQLEKIDWLRPSKVTKP</sequence>
<dbReference type="InterPro" id="IPR025877">
    <property type="entry name" value="MobA-like_NTP_Trfase"/>
</dbReference>
<comment type="pathway">
    <text evidence="18">Nucleotide-sugar biosynthesis; UDP-N-acetyl-alpha-D-glucosamine biosynthesis; N-acetyl-alpha-D-glucosamine 1-phosphate from alpha-D-glucosamine 6-phosphate (route II): step 2/2.</text>
</comment>
<dbReference type="SUPFAM" id="SSF51161">
    <property type="entry name" value="Trimeric LpxA-like enzymes"/>
    <property type="match status" value="1"/>
</dbReference>
<comment type="function">
    <text evidence="17 18">Catalyzes the last two sequential reactions in the de novo biosynthetic pathway for UDP-N-acetylglucosamine (UDP-GlcNAc). The C-terminal domain catalyzes the transfer of acetyl group from acetyl coenzyme A to glucosamine-1-phosphate (GlcN-1-P) to produce N-acetylglucosamine-1-phosphate (GlcNAc-1-P), which is converted into UDP-GlcNAc by the transfer of uridine 5-monophosphate (from uridine 5-triphosphate), a reaction catalyzed by the N-terminal domain.</text>
</comment>
<dbReference type="InterPro" id="IPR011004">
    <property type="entry name" value="Trimer_LpxA-like_sf"/>
</dbReference>
<feature type="binding site" evidence="18">
    <location>
        <position position="378"/>
    </location>
    <ligand>
        <name>acetyl-CoA</name>
        <dbReference type="ChEBI" id="CHEBI:57288"/>
    </ligand>
</feature>
<evidence type="ECO:0000313" key="21">
    <source>
        <dbReference type="Proteomes" id="UP000509761"/>
    </source>
</evidence>
<feature type="binding site" evidence="18">
    <location>
        <position position="438"/>
    </location>
    <ligand>
        <name>acetyl-CoA</name>
        <dbReference type="ChEBI" id="CHEBI:57288"/>
    </ligand>
</feature>
<feature type="binding site" evidence="18">
    <location>
        <position position="74"/>
    </location>
    <ligand>
        <name>UDP-N-acetyl-alpha-D-glucosamine</name>
        <dbReference type="ChEBI" id="CHEBI:57705"/>
    </ligand>
</feature>
<feature type="region of interest" description="N-acetyltransferase" evidence="18">
    <location>
        <begin position="249"/>
        <end position="456"/>
    </location>
</feature>
<feature type="binding site" evidence="18">
    <location>
        <position position="349"/>
    </location>
    <ligand>
        <name>UDP-N-acetyl-alpha-D-glucosamine</name>
        <dbReference type="ChEBI" id="CHEBI:57705"/>
    </ligand>
</feature>
<evidence type="ECO:0000256" key="14">
    <source>
        <dbReference type="ARBA" id="ARBA00023316"/>
    </source>
</evidence>
<dbReference type="PROSITE" id="PS00101">
    <property type="entry name" value="HEXAPEP_TRANSFERASES"/>
    <property type="match status" value="1"/>
</dbReference>
<dbReference type="GO" id="GO:0000287">
    <property type="term" value="F:magnesium ion binding"/>
    <property type="evidence" value="ECO:0007669"/>
    <property type="project" value="UniProtKB-UniRule"/>
</dbReference>
<dbReference type="GO" id="GO:0003977">
    <property type="term" value="F:UDP-N-acetylglucosamine diphosphorylase activity"/>
    <property type="evidence" value="ECO:0007669"/>
    <property type="project" value="UniProtKB-UniRule"/>
</dbReference>
<dbReference type="Gene3D" id="3.90.550.10">
    <property type="entry name" value="Spore Coat Polysaccharide Biosynthesis Protein SpsA, Chain A"/>
    <property type="match status" value="1"/>
</dbReference>
<dbReference type="InterPro" id="IPR050065">
    <property type="entry name" value="GlmU-like"/>
</dbReference>
<keyword evidence="5 18" id="KW-0808">Transferase</keyword>
<feature type="binding site" evidence="18">
    <location>
        <position position="137"/>
    </location>
    <ligand>
        <name>UDP-N-acetyl-alpha-D-glucosamine</name>
        <dbReference type="ChEBI" id="CHEBI:57705"/>
    </ligand>
</feature>
<comment type="catalytic activity">
    <reaction evidence="16 18">
        <text>N-acetyl-alpha-D-glucosamine 1-phosphate + UTP + H(+) = UDP-N-acetyl-alpha-D-glucosamine + diphosphate</text>
        <dbReference type="Rhea" id="RHEA:13509"/>
        <dbReference type="ChEBI" id="CHEBI:15378"/>
        <dbReference type="ChEBI" id="CHEBI:33019"/>
        <dbReference type="ChEBI" id="CHEBI:46398"/>
        <dbReference type="ChEBI" id="CHEBI:57705"/>
        <dbReference type="ChEBI" id="CHEBI:57776"/>
        <dbReference type="EC" id="2.7.7.23"/>
    </reaction>
</comment>
<feature type="domain" description="MobA-like NTP transferase" evidence="19">
    <location>
        <begin position="7"/>
        <end position="124"/>
    </location>
</feature>
<comment type="cofactor">
    <cofactor evidence="18">
        <name>Mg(2+)</name>
        <dbReference type="ChEBI" id="CHEBI:18420"/>
    </cofactor>
    <text evidence="18">Binds 1 Mg(2+) ion per subunit.</text>
</comment>
<feature type="binding site" evidence="18">
    <location>
        <position position="152"/>
    </location>
    <ligand>
        <name>UDP-N-acetyl-alpha-D-glucosamine</name>
        <dbReference type="ChEBI" id="CHEBI:57705"/>
    </ligand>
</feature>
<evidence type="ECO:0000256" key="16">
    <source>
        <dbReference type="ARBA" id="ARBA00048493"/>
    </source>
</evidence>
<dbReference type="AlphaFoldDB" id="A0A653LVW2"/>
<dbReference type="InterPro" id="IPR018357">
    <property type="entry name" value="Hexapep_transf_CS"/>
</dbReference>
<accession>A0A653LVW2</accession>